<dbReference type="RefSeq" id="WP_046859417.1">
    <property type="nucleotide sequence ID" value="NZ_CP011412.1"/>
</dbReference>
<dbReference type="Gene3D" id="3.30.70.20">
    <property type="match status" value="2"/>
</dbReference>
<evidence type="ECO:0000256" key="4">
    <source>
        <dbReference type="ARBA" id="ARBA00022723"/>
    </source>
</evidence>
<dbReference type="PROSITE" id="PS51379">
    <property type="entry name" value="4FE4S_FER_2"/>
    <property type="match status" value="2"/>
</dbReference>
<evidence type="ECO:0000256" key="2">
    <source>
        <dbReference type="ARBA" id="ARBA00022448"/>
    </source>
</evidence>
<dbReference type="InterPro" id="IPR050954">
    <property type="entry name" value="ET_IronSulfur_Cluster-Binding"/>
</dbReference>
<dbReference type="OrthoDB" id="9779457at2"/>
<dbReference type="Proteomes" id="UP000034410">
    <property type="component" value="Chromosome"/>
</dbReference>
<keyword evidence="7" id="KW-0411">Iron-sulfur</keyword>
<dbReference type="GO" id="GO:0009055">
    <property type="term" value="F:electron transfer activity"/>
    <property type="evidence" value="ECO:0007669"/>
    <property type="project" value="InterPro"/>
</dbReference>
<reference evidence="9 10" key="1">
    <citation type="journal article" date="2015" name="Genome Announc.">
        <title>Complete Genome Sequence of Sedimenticola thiotaurini Strain SIP-G1, a Polyphosphate- and Polyhydroxyalkanoate-Accumulating Sulfur-Oxidizing Gammaproteobacterium Isolated from Salt Marsh Sediments.</title>
        <authorList>
            <person name="Flood B.E."/>
            <person name="Jones D.S."/>
            <person name="Bailey J.V."/>
        </authorList>
    </citation>
    <scope>NUCLEOTIDE SEQUENCE [LARGE SCALE GENOMIC DNA]</scope>
    <source>
        <strain evidence="9 10">SIP-G1</strain>
    </source>
</reference>
<dbReference type="PANTHER" id="PTHR43177:SF3">
    <property type="entry name" value="PROTEIN NRFC HOMOLOG"/>
    <property type="match status" value="1"/>
</dbReference>
<dbReference type="AlphaFoldDB" id="A0A0F7JYU1"/>
<dbReference type="PROSITE" id="PS00198">
    <property type="entry name" value="4FE4S_FER_1"/>
    <property type="match status" value="1"/>
</dbReference>
<feature type="domain" description="4Fe-4S ferredoxin-type" evidence="8">
    <location>
        <begin position="4"/>
        <end position="34"/>
    </location>
</feature>
<dbReference type="NCBIfam" id="NF038355">
    <property type="entry name" value="FDH3_beta"/>
    <property type="match status" value="1"/>
</dbReference>
<name>A0A0F7JYU1_9GAMM</name>
<dbReference type="Pfam" id="PF13247">
    <property type="entry name" value="Fer4_11"/>
    <property type="match status" value="1"/>
</dbReference>
<dbReference type="SUPFAM" id="SSF54862">
    <property type="entry name" value="4Fe-4S ferredoxins"/>
    <property type="match status" value="1"/>
</dbReference>
<gene>
    <name evidence="9" type="ORF">AAY24_09105</name>
</gene>
<evidence type="ECO:0000259" key="8">
    <source>
        <dbReference type="PROSITE" id="PS51379"/>
    </source>
</evidence>
<dbReference type="InterPro" id="IPR017900">
    <property type="entry name" value="4Fe4S_Fe_S_CS"/>
</dbReference>
<comment type="cofactor">
    <cofactor evidence="1">
        <name>[4Fe-4S] cluster</name>
        <dbReference type="ChEBI" id="CHEBI:49883"/>
    </cofactor>
</comment>
<dbReference type="CDD" id="cd16371">
    <property type="entry name" value="DMSOR_beta_like"/>
    <property type="match status" value="1"/>
</dbReference>
<keyword evidence="4" id="KW-0479">Metal-binding</keyword>
<evidence type="ECO:0000256" key="3">
    <source>
        <dbReference type="ARBA" id="ARBA00022485"/>
    </source>
</evidence>
<dbReference type="InterPro" id="IPR017896">
    <property type="entry name" value="4Fe4S_Fe-S-bd"/>
</dbReference>
<accession>A0A0F7JYU1</accession>
<dbReference type="InterPro" id="IPR000813">
    <property type="entry name" value="7Fe_ferredoxin"/>
</dbReference>
<evidence type="ECO:0000313" key="9">
    <source>
        <dbReference type="EMBL" id="AKH20484.1"/>
    </source>
</evidence>
<dbReference type="EMBL" id="CP011412">
    <property type="protein sequence ID" value="AKH20484.1"/>
    <property type="molecule type" value="Genomic_DNA"/>
</dbReference>
<proteinExistence type="predicted"/>
<keyword evidence="10" id="KW-1185">Reference proteome</keyword>
<evidence type="ECO:0000256" key="6">
    <source>
        <dbReference type="ARBA" id="ARBA00023004"/>
    </source>
</evidence>
<keyword evidence="2" id="KW-0813">Transport</keyword>
<keyword evidence="3" id="KW-0004">4Fe-4S</keyword>
<keyword evidence="5" id="KW-0249">Electron transport</keyword>
<dbReference type="KEGG" id="seds:AAY24_09105"/>
<organism evidence="9 10">
    <name type="scientific">Sedimenticola thiotaurini</name>
    <dbReference type="NCBI Taxonomy" id="1543721"/>
    <lineage>
        <taxon>Bacteria</taxon>
        <taxon>Pseudomonadati</taxon>
        <taxon>Pseudomonadota</taxon>
        <taxon>Gammaproteobacteria</taxon>
        <taxon>Chromatiales</taxon>
        <taxon>Sedimenticolaceae</taxon>
        <taxon>Sedimenticola</taxon>
    </lineage>
</organism>
<feature type="domain" description="4Fe-4S ferredoxin-type" evidence="8">
    <location>
        <begin position="78"/>
        <end position="107"/>
    </location>
</feature>
<evidence type="ECO:0000256" key="5">
    <source>
        <dbReference type="ARBA" id="ARBA00022982"/>
    </source>
</evidence>
<evidence type="ECO:0000256" key="1">
    <source>
        <dbReference type="ARBA" id="ARBA00001966"/>
    </source>
</evidence>
<dbReference type="PATRIC" id="fig|1543721.4.peg.1883"/>
<evidence type="ECO:0000256" key="7">
    <source>
        <dbReference type="ARBA" id="ARBA00023014"/>
    </source>
</evidence>
<dbReference type="GO" id="GO:0046872">
    <property type="term" value="F:metal ion binding"/>
    <property type="evidence" value="ECO:0007669"/>
    <property type="project" value="UniProtKB-KW"/>
</dbReference>
<dbReference type="PRINTS" id="PR00354">
    <property type="entry name" value="7FE8SFRDOXIN"/>
</dbReference>
<keyword evidence="6" id="KW-0408">Iron</keyword>
<protein>
    <submittedName>
        <fullName evidence="9">Formate dehydrogenase</fullName>
    </submittedName>
</protein>
<evidence type="ECO:0000313" key="10">
    <source>
        <dbReference type="Proteomes" id="UP000034410"/>
    </source>
</evidence>
<dbReference type="PANTHER" id="PTHR43177">
    <property type="entry name" value="PROTEIN NRFC"/>
    <property type="match status" value="1"/>
</dbReference>
<dbReference type="GO" id="GO:0051539">
    <property type="term" value="F:4 iron, 4 sulfur cluster binding"/>
    <property type="evidence" value="ECO:0007669"/>
    <property type="project" value="UniProtKB-KW"/>
</dbReference>
<sequence length="209" mass="22720">MARMKFYCDAERCIECNACVTACKNENDVPWGVNRRRVVTIKDGEPGERSLSVACMHCSDAPCIAVCPVDCIYDTIDGVVLHDKDICIGCGYCFYACPFGAPQFPQEGAFGSRGKMDKCTFCAGGPEEDFSVEERRKYGSNRLAEGKLPLCAEMCSTKALLAGDANVIADVYRERVVNRGASVLNRGVSYRNAGFRASSGMEGKGSNKK</sequence>